<protein>
    <submittedName>
        <fullName evidence="2">Uncharacterized protein</fullName>
    </submittedName>
</protein>
<dbReference type="EMBL" id="HBNR01029595">
    <property type="protein sequence ID" value="CAE4583126.1"/>
    <property type="molecule type" value="Transcribed_RNA"/>
</dbReference>
<name>A0A7S4QI97_9DINO</name>
<feature type="region of interest" description="Disordered" evidence="1">
    <location>
        <begin position="67"/>
        <end position="113"/>
    </location>
</feature>
<evidence type="ECO:0000313" key="2">
    <source>
        <dbReference type="EMBL" id="CAE4583126.1"/>
    </source>
</evidence>
<proteinExistence type="predicted"/>
<accession>A0A7S4QI97</accession>
<sequence length="113" mass="12491">MRDDERILLAQKQGCLHPPSLAWELHVKSHDLVSRRHPCHLQRRPMMADWQGGVHPTRSGRILGVGAGRARHSCPRDADEHTGLGGPRPAVGPHQAGKRPCLELQKAGQRSRG</sequence>
<dbReference type="AlphaFoldDB" id="A0A7S4QI97"/>
<organism evidence="2">
    <name type="scientific">Alexandrium monilatum</name>
    <dbReference type="NCBI Taxonomy" id="311494"/>
    <lineage>
        <taxon>Eukaryota</taxon>
        <taxon>Sar</taxon>
        <taxon>Alveolata</taxon>
        <taxon>Dinophyceae</taxon>
        <taxon>Gonyaulacales</taxon>
        <taxon>Pyrocystaceae</taxon>
        <taxon>Alexandrium</taxon>
    </lineage>
</organism>
<gene>
    <name evidence="2" type="ORF">AMON00008_LOCUS20178</name>
</gene>
<reference evidence="2" key="1">
    <citation type="submission" date="2021-01" db="EMBL/GenBank/DDBJ databases">
        <authorList>
            <person name="Corre E."/>
            <person name="Pelletier E."/>
            <person name="Niang G."/>
            <person name="Scheremetjew M."/>
            <person name="Finn R."/>
            <person name="Kale V."/>
            <person name="Holt S."/>
            <person name="Cochrane G."/>
            <person name="Meng A."/>
            <person name="Brown T."/>
            <person name="Cohen L."/>
        </authorList>
    </citation>
    <scope>NUCLEOTIDE SEQUENCE</scope>
    <source>
        <strain evidence="2">CCMP3105</strain>
    </source>
</reference>
<evidence type="ECO:0000256" key="1">
    <source>
        <dbReference type="SAM" id="MobiDB-lite"/>
    </source>
</evidence>